<evidence type="ECO:0000313" key="2">
    <source>
        <dbReference type="Proteomes" id="UP001596317"/>
    </source>
</evidence>
<evidence type="ECO:0000313" key="1">
    <source>
        <dbReference type="EMBL" id="MFC6661519.1"/>
    </source>
</evidence>
<protein>
    <submittedName>
        <fullName evidence="1">Uncharacterized protein</fullName>
    </submittedName>
</protein>
<comment type="caution">
    <text evidence="1">The sequence shown here is derived from an EMBL/GenBank/DDBJ whole genome shotgun (WGS) entry which is preliminary data.</text>
</comment>
<sequence>MDSIRLNDAGPLLGPAARPLLLTVIRDLRPDLSPLRVAQAVDGLLARAEQTRDPTALWRAVRAVLLDLTL</sequence>
<accession>A0ABW1ZP88</accession>
<dbReference type="RefSeq" id="WP_224608180.1">
    <property type="nucleotide sequence ID" value="NZ_JAIQXV010000008.1"/>
</dbReference>
<name>A0ABW1ZP88_9DEIO</name>
<reference evidence="2" key="1">
    <citation type="journal article" date="2019" name="Int. J. Syst. Evol. Microbiol.">
        <title>The Global Catalogue of Microorganisms (GCM) 10K type strain sequencing project: providing services to taxonomists for standard genome sequencing and annotation.</title>
        <authorList>
            <consortium name="The Broad Institute Genomics Platform"/>
            <consortium name="The Broad Institute Genome Sequencing Center for Infectious Disease"/>
            <person name="Wu L."/>
            <person name="Ma J."/>
        </authorList>
    </citation>
    <scope>NUCLEOTIDE SEQUENCE [LARGE SCALE GENOMIC DNA]</scope>
    <source>
        <strain evidence="2">CCUG 63830</strain>
    </source>
</reference>
<keyword evidence="2" id="KW-1185">Reference proteome</keyword>
<gene>
    <name evidence="1" type="ORF">ACFP90_15110</name>
</gene>
<dbReference type="Proteomes" id="UP001596317">
    <property type="component" value="Unassembled WGS sequence"/>
</dbReference>
<organism evidence="1 2">
    <name type="scientific">Deinococcus multiflagellatus</name>
    <dbReference type="NCBI Taxonomy" id="1656887"/>
    <lineage>
        <taxon>Bacteria</taxon>
        <taxon>Thermotogati</taxon>
        <taxon>Deinococcota</taxon>
        <taxon>Deinococci</taxon>
        <taxon>Deinococcales</taxon>
        <taxon>Deinococcaceae</taxon>
        <taxon>Deinococcus</taxon>
    </lineage>
</organism>
<dbReference type="EMBL" id="JBHSWB010000001">
    <property type="protein sequence ID" value="MFC6661519.1"/>
    <property type="molecule type" value="Genomic_DNA"/>
</dbReference>
<proteinExistence type="predicted"/>